<reference evidence="2 3" key="1">
    <citation type="submission" date="2019-07" db="EMBL/GenBank/DDBJ databases">
        <title>WGS assembly of Gossypium mustelinum.</title>
        <authorList>
            <person name="Chen Z.J."/>
            <person name="Sreedasyam A."/>
            <person name="Ando A."/>
            <person name="Song Q."/>
            <person name="De L."/>
            <person name="Hulse-Kemp A."/>
            <person name="Ding M."/>
            <person name="Ye W."/>
            <person name="Kirkbride R."/>
            <person name="Jenkins J."/>
            <person name="Plott C."/>
            <person name="Lovell J."/>
            <person name="Lin Y.-M."/>
            <person name="Vaughn R."/>
            <person name="Liu B."/>
            <person name="Li W."/>
            <person name="Simpson S."/>
            <person name="Scheffler B."/>
            <person name="Saski C."/>
            <person name="Grover C."/>
            <person name="Hu G."/>
            <person name="Conover J."/>
            <person name="Carlson J."/>
            <person name="Shu S."/>
            <person name="Boston L."/>
            <person name="Williams M."/>
            <person name="Peterson D."/>
            <person name="Mcgee K."/>
            <person name="Jones D."/>
            <person name="Wendel J."/>
            <person name="Stelly D."/>
            <person name="Grimwood J."/>
            <person name="Schmutz J."/>
        </authorList>
    </citation>
    <scope>NUCLEOTIDE SEQUENCE [LARGE SCALE GENOMIC DNA]</scope>
    <source>
        <strain evidence="2">1408120.09</strain>
    </source>
</reference>
<accession>A0A5D2VD96</accession>
<evidence type="ECO:0000313" key="2">
    <source>
        <dbReference type="EMBL" id="TYI87343.1"/>
    </source>
</evidence>
<feature type="chain" id="PRO_5022906470" evidence="1">
    <location>
        <begin position="26"/>
        <end position="61"/>
    </location>
</feature>
<organism evidence="2 3">
    <name type="scientific">Gossypium mustelinum</name>
    <name type="common">Cotton</name>
    <name type="synonym">Gossypium caicoense</name>
    <dbReference type="NCBI Taxonomy" id="34275"/>
    <lineage>
        <taxon>Eukaryota</taxon>
        <taxon>Viridiplantae</taxon>
        <taxon>Streptophyta</taxon>
        <taxon>Embryophyta</taxon>
        <taxon>Tracheophyta</taxon>
        <taxon>Spermatophyta</taxon>
        <taxon>Magnoliopsida</taxon>
        <taxon>eudicotyledons</taxon>
        <taxon>Gunneridae</taxon>
        <taxon>Pentapetalae</taxon>
        <taxon>rosids</taxon>
        <taxon>malvids</taxon>
        <taxon>Malvales</taxon>
        <taxon>Malvaceae</taxon>
        <taxon>Malvoideae</taxon>
        <taxon>Gossypium</taxon>
    </lineage>
</organism>
<keyword evidence="3" id="KW-1185">Reference proteome</keyword>
<keyword evidence="1" id="KW-0732">Signal</keyword>
<feature type="signal peptide" evidence="1">
    <location>
        <begin position="1"/>
        <end position="25"/>
    </location>
</feature>
<evidence type="ECO:0000313" key="3">
    <source>
        <dbReference type="Proteomes" id="UP000323597"/>
    </source>
</evidence>
<dbReference type="EMBL" id="CM017652">
    <property type="protein sequence ID" value="TYI87343.1"/>
    <property type="molecule type" value="Genomic_DNA"/>
</dbReference>
<protein>
    <submittedName>
        <fullName evidence="2">Uncharacterized protein</fullName>
    </submittedName>
</protein>
<dbReference type="AlphaFoldDB" id="A0A5D2VD96"/>
<gene>
    <name evidence="2" type="ORF">E1A91_D04G128400v1</name>
</gene>
<dbReference type="Proteomes" id="UP000323597">
    <property type="component" value="Chromosome D04"/>
</dbReference>
<evidence type="ECO:0000256" key="1">
    <source>
        <dbReference type="SAM" id="SignalP"/>
    </source>
</evidence>
<sequence length="61" mass="6854">MIEHGSLPLFSFPSVSLFIIFLLHSEVPLSPSLLTSTPTLAILKLSSILEAQINWRKFEKD</sequence>
<proteinExistence type="predicted"/>
<name>A0A5D2VD96_GOSMU</name>